<keyword evidence="3" id="KW-0540">Nuclease</keyword>
<evidence type="ECO:0000313" key="3">
    <source>
        <dbReference type="EMBL" id="ART68309.1"/>
    </source>
</evidence>
<dbReference type="RefSeq" id="WP_013470730.1">
    <property type="nucleotide sequence ID" value="NZ_CP020809.1"/>
</dbReference>
<accession>A0A1Y0BZG4</accession>
<dbReference type="GO" id="GO:0006304">
    <property type="term" value="P:DNA modification"/>
    <property type="evidence" value="ECO:0007669"/>
    <property type="project" value="InterPro"/>
</dbReference>
<dbReference type="Gene3D" id="3.40.50.150">
    <property type="entry name" value="Vaccinia Virus protein VP39"/>
    <property type="match status" value="1"/>
</dbReference>
<dbReference type="GO" id="GO:0009007">
    <property type="term" value="F:site-specific DNA-methyltransferase (adenine-specific) activity"/>
    <property type="evidence" value="ECO:0007669"/>
    <property type="project" value="UniProtKB-EC"/>
</dbReference>
<feature type="region of interest" description="Disordered" evidence="1">
    <location>
        <begin position="530"/>
        <end position="555"/>
    </location>
</feature>
<dbReference type="InterPro" id="IPR002052">
    <property type="entry name" value="DNA_methylase_N6_adenine_CS"/>
</dbReference>
<dbReference type="Pfam" id="PF07669">
    <property type="entry name" value="Eco57I"/>
    <property type="match status" value="1"/>
</dbReference>
<keyword evidence="3" id="KW-0255">Endonuclease</keyword>
<evidence type="ECO:0000259" key="2">
    <source>
        <dbReference type="Pfam" id="PF07669"/>
    </source>
</evidence>
<reference evidence="3 4" key="1">
    <citation type="submission" date="2017-04" db="EMBL/GenBank/DDBJ databases">
        <title>Whole Genome Sequence of 1,4-Dioxane Degrading Bacterium Mycobacterium dioxanotrophicus PH-06.</title>
        <authorList>
            <person name="He Y."/>
        </authorList>
    </citation>
    <scope>NUCLEOTIDE SEQUENCE [LARGE SCALE GENOMIC DNA]</scope>
    <source>
        <strain evidence="3 4">PH-06</strain>
    </source>
</reference>
<dbReference type="AlphaFoldDB" id="A0A1Y0BZG4"/>
<dbReference type="GO" id="GO:0032259">
    <property type="term" value="P:methylation"/>
    <property type="evidence" value="ECO:0007669"/>
    <property type="project" value="InterPro"/>
</dbReference>
<evidence type="ECO:0000313" key="4">
    <source>
        <dbReference type="Proteomes" id="UP000195331"/>
    </source>
</evidence>
<protein>
    <submittedName>
        <fullName evidence="3">Restriction endonuclease</fullName>
    </submittedName>
</protein>
<dbReference type="InterPro" id="IPR011639">
    <property type="entry name" value="MethylTrfase_TaqI-like_dom"/>
</dbReference>
<dbReference type="SUPFAM" id="SSF53335">
    <property type="entry name" value="S-adenosyl-L-methionine-dependent methyltransferases"/>
    <property type="match status" value="1"/>
</dbReference>
<dbReference type="PROSITE" id="PS00092">
    <property type="entry name" value="N6_MTASE"/>
    <property type="match status" value="1"/>
</dbReference>
<dbReference type="KEGG" id="mdx:BTO20_06675"/>
<keyword evidence="3" id="KW-0378">Hydrolase</keyword>
<gene>
    <name evidence="3" type="ORF">BTO20_06675</name>
</gene>
<organism evidence="3 4">
    <name type="scientific">Mycobacterium dioxanotrophicus</name>
    <dbReference type="NCBI Taxonomy" id="482462"/>
    <lineage>
        <taxon>Bacteria</taxon>
        <taxon>Bacillati</taxon>
        <taxon>Actinomycetota</taxon>
        <taxon>Actinomycetes</taxon>
        <taxon>Mycobacteriales</taxon>
        <taxon>Mycobacteriaceae</taxon>
        <taxon>Mycobacterium</taxon>
    </lineage>
</organism>
<dbReference type="OrthoDB" id="9782445at2"/>
<dbReference type="EMBL" id="CP020809">
    <property type="protein sequence ID" value="ART68309.1"/>
    <property type="molecule type" value="Genomic_DNA"/>
</dbReference>
<proteinExistence type="predicted"/>
<name>A0A1Y0BZG4_9MYCO</name>
<keyword evidence="4" id="KW-1185">Reference proteome</keyword>
<dbReference type="REBASE" id="782797">
    <property type="entry name" value="M.MspPH06ORF6675P"/>
</dbReference>
<evidence type="ECO:0000256" key="1">
    <source>
        <dbReference type="SAM" id="MobiDB-lite"/>
    </source>
</evidence>
<dbReference type="GO" id="GO:0004519">
    <property type="term" value="F:endonuclease activity"/>
    <property type="evidence" value="ECO:0007669"/>
    <property type="project" value="UniProtKB-KW"/>
</dbReference>
<dbReference type="GO" id="GO:0003676">
    <property type="term" value="F:nucleic acid binding"/>
    <property type="evidence" value="ECO:0007669"/>
    <property type="project" value="InterPro"/>
</dbReference>
<dbReference type="InterPro" id="IPR029063">
    <property type="entry name" value="SAM-dependent_MTases_sf"/>
</dbReference>
<dbReference type="Proteomes" id="UP000195331">
    <property type="component" value="Chromosome"/>
</dbReference>
<feature type="compositionally biased region" description="Acidic residues" evidence="1">
    <location>
        <begin position="540"/>
        <end position="555"/>
    </location>
</feature>
<feature type="domain" description="Type II methyltransferase M.TaqI-like" evidence="2">
    <location>
        <begin position="93"/>
        <end position="263"/>
    </location>
</feature>
<dbReference type="PRINTS" id="PR00507">
    <property type="entry name" value="N12N6MTFRASE"/>
</dbReference>
<sequence>MTGMIRSRFGNHVPDILDCLAQLSNDEVPTPPKIARSMLDLLPPAVWSNPDYKWLDPCCKSGVFLREIAARLLVGLAEWEPNFTKRRDHVYRNMLYGTSITQMTGMISRRSVYCSRDASSNLSVVTFDGADGNLPFVAATHTFVRERCTVCGAPESIEREGRENYAYSFIHDAYPTEELKDVKFDVIVGNPPYQVGTEGHGATASTIYQLFVDKAIAMDPRYVVMIIQSRWFAGGKGLNDFRDKMINDRHIAKMVDNPKIFDCFPGVKIRGGVSYFLWDREHDGDCEFTTKIEGKVVSVATRDLRGGDGVLVRDNRAVPIVKKVQAKMAEDKAASAESRCTVTKPFGLTMRSNYKGSVAEPFEDAIPLIYNNRVGYSRSDQIQRNHQWIEKWKVLLPMASSGDTPVDDQGRIIDVVLGEPIAVAPGSACTQTYFIVGMFKSKKETENYAHYIATKFVRFLVLQRKTTQHVTPDRFRFVPMLDMKKRWTDAELFKHFGLTVDEIDYIETTIKPRSVNLSLDSPIPASHLPGGYKYRVSGTDEADESDDDIDDEADE</sequence>